<dbReference type="Proteomes" id="UP000799754">
    <property type="component" value="Unassembled WGS sequence"/>
</dbReference>
<proteinExistence type="predicted"/>
<sequence>MSSPTTTTPRQIPPFCALSPPSCRAASPSSTSATSLKISELHRTLYDYAAAKSTTNSTLNQFVPAEKMKSMSDLDKEEEAQTAKSHKEKAKKGVAGVMNWLEKEVK</sequence>
<comment type="caution">
    <text evidence="1">The sequence shown here is derived from an EMBL/GenBank/DDBJ whole genome shotgun (WGS) entry which is preliminary data.</text>
</comment>
<evidence type="ECO:0000313" key="1">
    <source>
        <dbReference type="EMBL" id="KAF2629650.1"/>
    </source>
</evidence>
<evidence type="ECO:0000313" key="2">
    <source>
        <dbReference type="Proteomes" id="UP000799754"/>
    </source>
</evidence>
<name>A0ACB6S7V7_9PLEO</name>
<dbReference type="EMBL" id="MU006709">
    <property type="protein sequence ID" value="KAF2629650.1"/>
    <property type="molecule type" value="Genomic_DNA"/>
</dbReference>
<gene>
    <name evidence="1" type="ORF">BU25DRAFT_456725</name>
</gene>
<keyword evidence="2" id="KW-1185">Reference proteome</keyword>
<protein>
    <submittedName>
        <fullName evidence="1">Uncharacterized protein</fullName>
    </submittedName>
</protein>
<reference evidence="1" key="1">
    <citation type="journal article" date="2020" name="Stud. Mycol.">
        <title>101 Dothideomycetes genomes: a test case for predicting lifestyles and emergence of pathogens.</title>
        <authorList>
            <person name="Haridas S."/>
            <person name="Albert R."/>
            <person name="Binder M."/>
            <person name="Bloem J."/>
            <person name="Labutti K."/>
            <person name="Salamov A."/>
            <person name="Andreopoulos B."/>
            <person name="Baker S."/>
            <person name="Barry K."/>
            <person name="Bills G."/>
            <person name="Bluhm B."/>
            <person name="Cannon C."/>
            <person name="Castanera R."/>
            <person name="Culley D."/>
            <person name="Daum C."/>
            <person name="Ezra D."/>
            <person name="Gonzalez J."/>
            <person name="Henrissat B."/>
            <person name="Kuo A."/>
            <person name="Liang C."/>
            <person name="Lipzen A."/>
            <person name="Lutzoni F."/>
            <person name="Magnuson J."/>
            <person name="Mondo S."/>
            <person name="Nolan M."/>
            <person name="Ohm R."/>
            <person name="Pangilinan J."/>
            <person name="Park H.-J."/>
            <person name="Ramirez L."/>
            <person name="Alfaro M."/>
            <person name="Sun H."/>
            <person name="Tritt A."/>
            <person name="Yoshinaga Y."/>
            <person name="Zwiers L.-H."/>
            <person name="Turgeon B."/>
            <person name="Goodwin S."/>
            <person name="Spatafora J."/>
            <person name="Crous P."/>
            <person name="Grigoriev I."/>
        </authorList>
    </citation>
    <scope>NUCLEOTIDE SEQUENCE</scope>
    <source>
        <strain evidence="1">CBS 525.71</strain>
    </source>
</reference>
<accession>A0ACB6S7V7</accession>
<organism evidence="1 2">
    <name type="scientific">Macroventuria anomochaeta</name>
    <dbReference type="NCBI Taxonomy" id="301207"/>
    <lineage>
        <taxon>Eukaryota</taxon>
        <taxon>Fungi</taxon>
        <taxon>Dikarya</taxon>
        <taxon>Ascomycota</taxon>
        <taxon>Pezizomycotina</taxon>
        <taxon>Dothideomycetes</taxon>
        <taxon>Pleosporomycetidae</taxon>
        <taxon>Pleosporales</taxon>
        <taxon>Pleosporineae</taxon>
        <taxon>Didymellaceae</taxon>
        <taxon>Macroventuria</taxon>
    </lineage>
</organism>